<comment type="caution">
    <text evidence="4">The sequence shown here is derived from an EMBL/GenBank/DDBJ whole genome shotgun (WGS) entry which is preliminary data.</text>
</comment>
<dbReference type="InterPro" id="IPR001394">
    <property type="entry name" value="Peptidase_C19_UCH"/>
</dbReference>
<dbReference type="GO" id="GO:0005634">
    <property type="term" value="C:nucleus"/>
    <property type="evidence" value="ECO:0007669"/>
    <property type="project" value="TreeGrafter"/>
</dbReference>
<feature type="region of interest" description="Disordered" evidence="1">
    <location>
        <begin position="278"/>
        <end position="392"/>
    </location>
</feature>
<dbReference type="InterPro" id="IPR001763">
    <property type="entry name" value="Rhodanese-like_dom"/>
</dbReference>
<feature type="compositionally biased region" description="Gly residues" evidence="1">
    <location>
        <begin position="26"/>
        <end position="36"/>
    </location>
</feature>
<evidence type="ECO:0000313" key="4">
    <source>
        <dbReference type="EMBL" id="KAK3939081.1"/>
    </source>
</evidence>
<accession>A0AAN6S420</accession>
<feature type="domain" description="USP" evidence="3">
    <location>
        <begin position="681"/>
        <end position="1064"/>
    </location>
</feature>
<dbReference type="CDD" id="cd02674">
    <property type="entry name" value="Peptidase_C19R"/>
    <property type="match status" value="1"/>
</dbReference>
<reference evidence="5" key="1">
    <citation type="journal article" date="2023" name="Mol. Phylogenet. Evol.">
        <title>Genome-scale phylogeny and comparative genomics of the fungal order Sordariales.</title>
        <authorList>
            <person name="Hensen N."/>
            <person name="Bonometti L."/>
            <person name="Westerberg I."/>
            <person name="Brannstrom I.O."/>
            <person name="Guillou S."/>
            <person name="Cros-Aarteil S."/>
            <person name="Calhoun S."/>
            <person name="Haridas S."/>
            <person name="Kuo A."/>
            <person name="Mondo S."/>
            <person name="Pangilinan J."/>
            <person name="Riley R."/>
            <person name="LaButti K."/>
            <person name="Andreopoulos B."/>
            <person name="Lipzen A."/>
            <person name="Chen C."/>
            <person name="Yan M."/>
            <person name="Daum C."/>
            <person name="Ng V."/>
            <person name="Clum A."/>
            <person name="Steindorff A."/>
            <person name="Ohm R.A."/>
            <person name="Martin F."/>
            <person name="Silar P."/>
            <person name="Natvig D.O."/>
            <person name="Lalanne C."/>
            <person name="Gautier V."/>
            <person name="Ament-Velasquez S.L."/>
            <person name="Kruys A."/>
            <person name="Hutchinson M.I."/>
            <person name="Powell A.J."/>
            <person name="Barry K."/>
            <person name="Miller A.N."/>
            <person name="Grigoriev I.V."/>
            <person name="Debuchy R."/>
            <person name="Gladieux P."/>
            <person name="Hiltunen Thoren M."/>
            <person name="Johannesson H."/>
        </authorList>
    </citation>
    <scope>NUCLEOTIDE SEQUENCE [LARGE SCALE GENOMIC DNA]</scope>
    <source>
        <strain evidence="5">CBS 340.73</strain>
    </source>
</reference>
<feature type="compositionally biased region" description="Pro residues" evidence="1">
    <location>
        <begin position="635"/>
        <end position="645"/>
    </location>
</feature>
<organism evidence="4 5">
    <name type="scientific">Diplogelasinospora grovesii</name>
    <dbReference type="NCBI Taxonomy" id="303347"/>
    <lineage>
        <taxon>Eukaryota</taxon>
        <taxon>Fungi</taxon>
        <taxon>Dikarya</taxon>
        <taxon>Ascomycota</taxon>
        <taxon>Pezizomycotina</taxon>
        <taxon>Sordariomycetes</taxon>
        <taxon>Sordariomycetidae</taxon>
        <taxon>Sordariales</taxon>
        <taxon>Diplogelasinosporaceae</taxon>
        <taxon>Diplogelasinospora</taxon>
    </lineage>
</organism>
<dbReference type="Gene3D" id="3.90.70.10">
    <property type="entry name" value="Cysteine proteinases"/>
    <property type="match status" value="1"/>
</dbReference>
<feature type="region of interest" description="Disordered" evidence="1">
    <location>
        <begin position="630"/>
        <end position="655"/>
    </location>
</feature>
<protein>
    <recommendedName>
        <fullName evidence="6">Ubiquitin carboxyl-terminal hydrolase</fullName>
    </recommendedName>
</protein>
<evidence type="ECO:0000259" key="2">
    <source>
        <dbReference type="PROSITE" id="PS50206"/>
    </source>
</evidence>
<evidence type="ECO:0008006" key="6">
    <source>
        <dbReference type="Google" id="ProtNLM"/>
    </source>
</evidence>
<sequence length="1066" mass="116878">MSSSTTVVNHSGPAPPSNGQGSFAFGSGGGGPGGARKGGKRPLPHIDDITSVTADVDPNSPIDTLLQHAETCFAQAESSKSFGRPDIGLKEYIRTNIIVLETIKKNKDWPSLQGHHASQFDRYQNLLRRVHAVHGEFDKIKAAIKADNARTGVQPTSRRQGVNGEAVGKRAETRIGGAAAPNGTPNGVNAHHRSQSSFTVVKENGAPKGPAPPAPKGKPAVHPKPQALHGNVLKHGGEGQVAASTSRDLHRRLANLRSGPTSAAQQPQQDPRIRTQSITPLPASEPQSVPAPQPPAVPPPLPPKILPAEMPRLPDAIYSPARGTVSSEAAELPSSTPRGMFTRTNSRNSFTGTSRNSKPVSSDPYSSPLSPSLASASGLPKRTKPKIPDGNTLSAQELSQFMKEISVLLIDIRNREDFDDGHIMSQATICVEADVLAREHISANDIADSMVLAPAAEKLLFEKRHDFDLIVFYDQLSSRITSSPMTNEERAILGLFNALSLYDFSGASAKQLKLLQGGLDAWIDLIGRGGLQTSSTTSKIPNTTALGQTLLGRRRKYVSRPIQDPEEAKRWEDTIADIGAVSPVRTTEDFLRRFPAISGPQESMLSPVGPRASQDMGSYPYRLSQDETALYSSLPSPPTRPPPTVPRKSYSGLADNDNSSAAMVKKLSLQSGTDQPRKHRTGFINPGVWCFANSSLQAMFATPGFSRELWSGEWKDLYQVPLKPDESLRNPQILAKILGTLFSWLNQGTLGTLEAKTLMDYVRSTHEKTADGTQKPDSEVFGGPCQQDAQEYYQFLTDNLHDETNVRRDKKQPPEKTYTREDGTVIQNAVDYWSAYSTASASIIDKYFRGLMVFIDTCQSCHRETRSFQPSDVWILSLAGASDPTDLDALLSKHQAPETFPELKCEKCKEPGRTRRIKFGRMPDRLAFCFNRFQQHSLRRNASSKIHTKVRFPIRDLDLTRYMAQPNPDVFDETSSEIKDAHFVGGMRYDCYAVTVHTGQGINGGHYYAYVQDELSKDPTDWFKCNDDSVTRVKIGTGRDGDVATEHMYQHGPASAYMVYYRRQGA</sequence>
<feature type="compositionally biased region" description="Pro residues" evidence="1">
    <location>
        <begin position="289"/>
        <end position="305"/>
    </location>
</feature>
<feature type="region of interest" description="Disordered" evidence="1">
    <location>
        <begin position="1"/>
        <end position="45"/>
    </location>
</feature>
<dbReference type="AlphaFoldDB" id="A0AAN6S420"/>
<dbReference type="Pfam" id="PF00581">
    <property type="entry name" value="Rhodanese"/>
    <property type="match status" value="1"/>
</dbReference>
<proteinExistence type="predicted"/>
<dbReference type="EMBL" id="MU853817">
    <property type="protein sequence ID" value="KAK3939081.1"/>
    <property type="molecule type" value="Genomic_DNA"/>
</dbReference>
<keyword evidence="5" id="KW-1185">Reference proteome</keyword>
<dbReference type="GO" id="GO:0004843">
    <property type="term" value="F:cysteine-type deubiquitinase activity"/>
    <property type="evidence" value="ECO:0007669"/>
    <property type="project" value="InterPro"/>
</dbReference>
<feature type="compositionally biased region" description="Polar residues" evidence="1">
    <location>
        <begin position="151"/>
        <end position="160"/>
    </location>
</feature>
<feature type="region of interest" description="Disordered" evidence="1">
    <location>
        <begin position="148"/>
        <end position="232"/>
    </location>
</feature>
<dbReference type="Pfam" id="PF00443">
    <property type="entry name" value="UCH"/>
    <property type="match status" value="1"/>
</dbReference>
<evidence type="ECO:0000259" key="3">
    <source>
        <dbReference type="PROSITE" id="PS50235"/>
    </source>
</evidence>
<dbReference type="InterPro" id="IPR028889">
    <property type="entry name" value="USP"/>
</dbReference>
<dbReference type="PANTHER" id="PTHR24006">
    <property type="entry name" value="UBIQUITIN CARBOXYL-TERMINAL HYDROLASE"/>
    <property type="match status" value="1"/>
</dbReference>
<dbReference type="Gene3D" id="3.40.250.10">
    <property type="entry name" value="Rhodanese-like domain"/>
    <property type="match status" value="1"/>
</dbReference>
<dbReference type="SUPFAM" id="SSF52821">
    <property type="entry name" value="Rhodanese/Cell cycle control phosphatase"/>
    <property type="match status" value="1"/>
</dbReference>
<name>A0AAN6S420_9PEZI</name>
<dbReference type="PROSITE" id="PS50206">
    <property type="entry name" value="RHODANESE_3"/>
    <property type="match status" value="1"/>
</dbReference>
<evidence type="ECO:0000313" key="5">
    <source>
        <dbReference type="Proteomes" id="UP001303473"/>
    </source>
</evidence>
<feature type="compositionally biased region" description="Low complexity" evidence="1">
    <location>
        <begin position="176"/>
        <end position="189"/>
    </location>
</feature>
<evidence type="ECO:0000256" key="1">
    <source>
        <dbReference type="SAM" id="MobiDB-lite"/>
    </source>
</evidence>
<dbReference type="InterPro" id="IPR038765">
    <property type="entry name" value="Papain-like_cys_pep_sf"/>
</dbReference>
<feature type="compositionally biased region" description="Low complexity" evidence="1">
    <location>
        <begin position="359"/>
        <end position="380"/>
    </location>
</feature>
<dbReference type="PROSITE" id="PS50235">
    <property type="entry name" value="USP_3"/>
    <property type="match status" value="1"/>
</dbReference>
<dbReference type="SUPFAM" id="SSF54001">
    <property type="entry name" value="Cysteine proteinases"/>
    <property type="match status" value="1"/>
</dbReference>
<gene>
    <name evidence="4" type="ORF">QBC46DRAFT_263966</name>
</gene>
<feature type="compositionally biased region" description="Polar residues" evidence="1">
    <location>
        <begin position="333"/>
        <end position="358"/>
    </location>
</feature>
<dbReference type="InterPro" id="IPR036873">
    <property type="entry name" value="Rhodanese-like_dom_sf"/>
</dbReference>
<dbReference type="Proteomes" id="UP001303473">
    <property type="component" value="Unassembled WGS sequence"/>
</dbReference>
<dbReference type="GO" id="GO:0016579">
    <property type="term" value="P:protein deubiquitination"/>
    <property type="evidence" value="ECO:0007669"/>
    <property type="project" value="InterPro"/>
</dbReference>
<feature type="domain" description="Rhodanese" evidence="2">
    <location>
        <begin position="403"/>
        <end position="531"/>
    </location>
</feature>
<dbReference type="GO" id="GO:0005829">
    <property type="term" value="C:cytosol"/>
    <property type="evidence" value="ECO:0007669"/>
    <property type="project" value="TreeGrafter"/>
</dbReference>
<dbReference type="InterPro" id="IPR050164">
    <property type="entry name" value="Peptidase_C19"/>
</dbReference>